<accession>A0A132B408</accession>
<dbReference type="Proteomes" id="UP000070700">
    <property type="component" value="Unassembled WGS sequence"/>
</dbReference>
<dbReference type="GeneID" id="28816773"/>
<reference evidence="2 3" key="1">
    <citation type="submission" date="2015-10" db="EMBL/GenBank/DDBJ databases">
        <title>Full genome of DAOMC 229536 Phialocephala scopiformis, a fungal endophyte of spruce producing the potent anti-insectan compound rugulosin.</title>
        <authorList>
            <consortium name="DOE Joint Genome Institute"/>
            <person name="Walker A.K."/>
            <person name="Frasz S.L."/>
            <person name="Seifert K.A."/>
            <person name="Miller J.D."/>
            <person name="Mondo S.J."/>
            <person name="Labutti K."/>
            <person name="Lipzen A."/>
            <person name="Dockter R."/>
            <person name="Kennedy M."/>
            <person name="Grigoriev I.V."/>
            <person name="Spatafora J.W."/>
        </authorList>
    </citation>
    <scope>NUCLEOTIDE SEQUENCE [LARGE SCALE GENOMIC DNA]</scope>
    <source>
        <strain evidence="2 3">CBS 120377</strain>
    </source>
</reference>
<dbReference type="STRING" id="149040.A0A132B408"/>
<organism evidence="2 3">
    <name type="scientific">Mollisia scopiformis</name>
    <name type="common">Conifer needle endophyte fungus</name>
    <name type="synonym">Phialocephala scopiformis</name>
    <dbReference type="NCBI Taxonomy" id="149040"/>
    <lineage>
        <taxon>Eukaryota</taxon>
        <taxon>Fungi</taxon>
        <taxon>Dikarya</taxon>
        <taxon>Ascomycota</taxon>
        <taxon>Pezizomycotina</taxon>
        <taxon>Leotiomycetes</taxon>
        <taxon>Helotiales</taxon>
        <taxon>Mollisiaceae</taxon>
        <taxon>Mollisia</taxon>
    </lineage>
</organism>
<gene>
    <name evidence="2" type="ORF">LY89DRAFT_369166</name>
</gene>
<name>A0A132B408_MOLSC</name>
<proteinExistence type="predicted"/>
<dbReference type="AlphaFoldDB" id="A0A132B408"/>
<evidence type="ECO:0000313" key="2">
    <source>
        <dbReference type="EMBL" id="KUJ07148.1"/>
    </source>
</evidence>
<feature type="region of interest" description="Disordered" evidence="1">
    <location>
        <begin position="554"/>
        <end position="579"/>
    </location>
</feature>
<dbReference type="EMBL" id="KQ947441">
    <property type="protein sequence ID" value="KUJ07148.1"/>
    <property type="molecule type" value="Genomic_DNA"/>
</dbReference>
<dbReference type="RefSeq" id="XP_018061503.1">
    <property type="nucleotide sequence ID" value="XM_018207047.1"/>
</dbReference>
<protein>
    <submittedName>
        <fullName evidence="2">Uncharacterized protein</fullName>
    </submittedName>
</protein>
<evidence type="ECO:0000313" key="3">
    <source>
        <dbReference type="Proteomes" id="UP000070700"/>
    </source>
</evidence>
<dbReference type="KEGG" id="psco:LY89DRAFT_369166"/>
<dbReference type="InParanoid" id="A0A132B408"/>
<keyword evidence="3" id="KW-1185">Reference proteome</keyword>
<sequence length="579" mass="64228">MVKRQPATWLQSNLDEDLKKINVFATRSQIIELVAPLLSDPTWRFRQYQSALDSLEVSTPDDFTSFSKLIGLWANDPLLHTSLMPVLQKLAQNPDQIFEFLYKSLQHPRTLPDAIFLQLVPTIRPLMDPTRQRRAHGISVVLCHMQELGLTEQVREITVEITKAAASTSDTSAREYLPFLRVMVGPLSSRKLLDCLAFRMMYLHILNTYIRSFSKKKPTSNMKRQKCGCGCFPCKDLDKFMESLDRKVLKRYRTDKERKHIRQRVHAFETRGLLRTTVMVPVSLEMIKTSPELEKWDKSCASIVQYISKIGHSSLKVLLGVCYTSIMALEPIPVADAPASVLSQVIDLTDAGAGTPSQPAKNPSPIHRFGVPAFSQIQSSLSGPSRTPESNTSCSETASKRSETRISPPLQATSINKVTALNTLKRIHSPPASPTRVTVPVPATDRVVPQAPPPPAWLTTSVASLSAQFPTHIFADFMQPVSVDIATGQRVSVPSEGHSLLGNTNLTFFPRIACADCHTSHAPGPGQTAETFRIHITSSQHRNRVAARIARAQNETGGQPQDVPVNLEAEPPAKKVRCE</sequence>
<feature type="region of interest" description="Disordered" evidence="1">
    <location>
        <begin position="377"/>
        <end position="412"/>
    </location>
</feature>
<evidence type="ECO:0000256" key="1">
    <source>
        <dbReference type="SAM" id="MobiDB-lite"/>
    </source>
</evidence>
<feature type="compositionally biased region" description="Polar residues" evidence="1">
    <location>
        <begin position="377"/>
        <end position="397"/>
    </location>
</feature>